<feature type="compositionally biased region" description="Acidic residues" evidence="1">
    <location>
        <begin position="86"/>
        <end position="146"/>
    </location>
</feature>
<gene>
    <name evidence="2" type="ORF">OY187_09995</name>
</gene>
<name>A0ABT4HEV2_MYCIR</name>
<sequence>MSSSPGGALSKHARRTPTRFGLHVGRVGALAVSLGVGFAITSTSGVAYAGTESESAASSDSKNDGGASEGESPTSTGTGTGTGTDADADSEQSEQDNDESDGDDASTPDIDDSETDPIDGDDEEGDDSDAGDPSDTDTVVEEEPTDYEGSVGDAPPPASEADRDVPVETPHQPPDSAGETPVDDGPSIDEADESSTMIDDEAGVSTGAGSGTEVVDLGSTVPASVETGTVATDPATGSSVESVDILTTVVSSVLAPFSDPAIPARAPWFDALLAWVRRQIRHTFFNESPEWGPATSQQLLTGQVLLDLKARDPDGDPLTFTIVQPKYGLVVRDPITGNFIYTPTTVVTGAPLVDNFKVTISDSSEHLTGLCGVIQGVFHFLARAIGLAEPDEVTLMVPVTVNPIVEMAPILVVTPVAAGTAGDEIRVSPVVVITDLDSNTLTSATVTLDDAESGQSLDYGELPSGVTASYAEGVLTFSGAATVQAYQQLLASVTLTTTTAALTTVSFRVVDDQENESLPAVTVVTVVGLPVELPPLVIVSPVAAGAAGSPITISPIVVITDLDSQEIHSATVTLDDPSPGDVLAWGTVPSGIGVTTGHGSVTFTGSATVDEYEQLLQSVTLTSTTAALKSVSFTVVDSDGNQNTVPANTIVTVIGLPVEIPPLLIVSPVATGLAGTAIRITPIAVITDLDSEQIRSATVTVENAVIGDVLGYGAVPDGVVVSSGGGSVTFTGIASIDDFEQLLESITLTSAGPGIKTVSFTVTDVDGNTSVVPAGTVVTVVGLGPVEVSPILVVAPAAAGLTGQPVTVSPIVVLTDPDSDIESVVVTVDGDGVLGWGALPGGIDADDSVAGQVTFTGAASAAVYQQVLQSITLTSSVPGLKSVSFAVTDADGNTNVVPAGTVVTVVGLGPVEVSPILVVAPAAAGLAGQPVTVSPIVVLTDPDSDIDSVVVTVDGDGVLGWGSLPGGIDADDSVAGQVTFTGAASAAVYQQVLQSITLTSSVPGLKSVSFAVTDADGNTNVVPAGTVVTVVGLGPVEVSPILVVAPAAAGLAGQPVTVSPIVVLTDPDSDIDSVVVTVDGDGVLGWTLSGGIDADDSVAGQVTFTGAASAAVYQQVLQSLTLTSSVPGLKSVSFAVTDVDGNANVLPAGTVVTVVGLGPVEVSPILVVAPAAAGLAGQPVTVSPIVVLTDPDSDIESVVVTVDGDGVFGWGALPGGIDADDSVAGQVTFTGAASAAVYQQVLQSITLTSASAGISTVSFTVTDVDGNTSVVPAFTVVTVVGLGPVEVSPILVVAPAAAGLAGQPVTVSPIVVLTDPDSDIESVVVTVDGDGVLGWGSLPGGIDADDSVAGQVTFTGAASAAVYQQVLQSITLTSASAGISTVSFTVTDADGNTNVVPAFTVVTVVGLGPVEVSPILVVAPAAAGLAGQPITVSPIVVLTDPDSDIESVVVTVDGDGVLGWTLSGGIDADDSVAGQVTFTGAASAAVYQQVLQSLTLTSASTGVSTVSFTATDEDGNTNVVPAGTVVTVVGLGPVEVSPILVVAPAAAGLAGQPVTVSPIVVLTDPDSDIESVVVTVDGDGVLGWTLSGGIDADDSVAGQVTFSGAATAAAYQDLLQSLTLTSASTGVSTVSFTATDEDGNTNAVPAGTVVTVVGLGPVEVSPILVVAPAAAGLAGQPVTVSPIVVLTDPDSDIESVVVTVDGDGVLGWTLSGGIDADDSVAGQVTFTGAASAAVYQQVLQSLTVTSSAPGLQTVSFEVTDVDGNANVLPAFTVVTVVGLGPVEVSPILVVAPAAAGLAGQPVTVSPIVVLTDPDSDIDSVVVTVDGDGVLGWGSLPGGIDADDSVAGQVTFTGAASAAVYQQVLQSLTVTSSVPGLKSVSFAVTDVDGNANVLPAGTVVTVVGLGPVEVSPILVVAPAAAGLAGQPVTVSPIVVLTDPDSDIESVVVTVDGDGVLGWGALPGGIDADDSVAGQVTFTGAASAAVYQQVLQSITLTSASAGISTVSFTVIDVDGNTNVVPAFTVVTVVGLGPVEVSPILVVAPAAAGLAGQPVTVSPIVVLTDPDSDIESVVVTVDGDGVLGWTLSGGIDADDSVAGQVTFTGAASAAVYQQVLQSLTLTSA</sequence>
<organism evidence="2 3">
    <name type="scientific">Mycolicibacterium iranicum</name>
    <name type="common">Mycobacterium iranicum</name>
    <dbReference type="NCBI Taxonomy" id="912594"/>
    <lineage>
        <taxon>Bacteria</taxon>
        <taxon>Bacillati</taxon>
        <taxon>Actinomycetota</taxon>
        <taxon>Actinomycetes</taxon>
        <taxon>Mycobacteriales</taxon>
        <taxon>Mycobacteriaceae</taxon>
        <taxon>Mycolicibacterium</taxon>
    </lineage>
</organism>
<evidence type="ECO:0000256" key="1">
    <source>
        <dbReference type="SAM" id="MobiDB-lite"/>
    </source>
</evidence>
<dbReference type="Proteomes" id="UP001084650">
    <property type="component" value="Unassembled WGS sequence"/>
</dbReference>
<reference evidence="2" key="1">
    <citation type="submission" date="2022-12" db="EMBL/GenBank/DDBJ databases">
        <title>Whole genome sequence of Mycolicibacterium iranicum strain SBH312.</title>
        <authorList>
            <person name="Jani J."/>
            <person name="Arifin Mustapha Z."/>
            <person name="Ahmed K."/>
            <person name="Kai Ling C."/>
        </authorList>
    </citation>
    <scope>NUCLEOTIDE SEQUENCE</scope>
    <source>
        <strain evidence="2">SBH312</strain>
    </source>
</reference>
<proteinExistence type="predicted"/>
<evidence type="ECO:0000313" key="3">
    <source>
        <dbReference type="Proteomes" id="UP001084650"/>
    </source>
</evidence>
<feature type="region of interest" description="Disordered" evidence="1">
    <location>
        <begin position="1"/>
        <end position="21"/>
    </location>
</feature>
<keyword evidence="3" id="KW-1185">Reference proteome</keyword>
<accession>A0ABT4HEV2</accession>
<dbReference type="RefSeq" id="WP_268785928.1">
    <property type="nucleotide sequence ID" value="NZ_JAPQYE010000004.1"/>
</dbReference>
<comment type="caution">
    <text evidence="2">The sequence shown here is derived from an EMBL/GenBank/DDBJ whole genome shotgun (WGS) entry which is preliminary data.</text>
</comment>
<feature type="compositionally biased region" description="Acidic residues" evidence="1">
    <location>
        <begin position="186"/>
        <end position="202"/>
    </location>
</feature>
<dbReference type="Pfam" id="PF17963">
    <property type="entry name" value="Big_9"/>
    <property type="match status" value="1"/>
</dbReference>
<feature type="region of interest" description="Disordered" evidence="1">
    <location>
        <begin position="50"/>
        <end position="215"/>
    </location>
</feature>
<evidence type="ECO:0000313" key="2">
    <source>
        <dbReference type="EMBL" id="MCZ0728381.1"/>
    </source>
</evidence>
<protein>
    <submittedName>
        <fullName evidence="2">Uncharacterized protein</fullName>
    </submittedName>
</protein>
<feature type="compositionally biased region" description="Low complexity" evidence="1">
    <location>
        <begin position="65"/>
        <end position="77"/>
    </location>
</feature>
<dbReference type="EMBL" id="JAPQYE010000004">
    <property type="protein sequence ID" value="MCZ0728381.1"/>
    <property type="molecule type" value="Genomic_DNA"/>
</dbReference>
<feature type="non-terminal residue" evidence="2">
    <location>
        <position position="2121"/>
    </location>
</feature>